<keyword evidence="1" id="KW-0472">Membrane</keyword>
<evidence type="ECO:0000313" key="3">
    <source>
        <dbReference type="EMBL" id="MFC5583258.1"/>
    </source>
</evidence>
<keyword evidence="1" id="KW-0812">Transmembrane</keyword>
<dbReference type="EMBL" id="JBHSNG010000040">
    <property type="protein sequence ID" value="MFC5583258.1"/>
    <property type="molecule type" value="Genomic_DNA"/>
</dbReference>
<evidence type="ECO:0000256" key="1">
    <source>
        <dbReference type="SAM" id="Phobius"/>
    </source>
</evidence>
<accession>A0ABW0T350</accession>
<keyword evidence="1" id="KW-1133">Transmembrane helix</keyword>
<dbReference type="InterPro" id="IPR006694">
    <property type="entry name" value="Fatty_acid_hydroxylase"/>
</dbReference>
<dbReference type="EC" id="1.-.-.-" evidence="3"/>
<reference evidence="4" key="1">
    <citation type="journal article" date="2019" name="Int. J. Syst. Evol. Microbiol.">
        <title>The Global Catalogue of Microorganisms (GCM) 10K type strain sequencing project: providing services to taxonomists for standard genome sequencing and annotation.</title>
        <authorList>
            <consortium name="The Broad Institute Genomics Platform"/>
            <consortium name="The Broad Institute Genome Sequencing Center for Infectious Disease"/>
            <person name="Wu L."/>
            <person name="Ma J."/>
        </authorList>
    </citation>
    <scope>NUCLEOTIDE SEQUENCE [LARGE SCALE GENOMIC DNA]</scope>
    <source>
        <strain evidence="4">CGMCC 1.13587</strain>
    </source>
</reference>
<feature type="transmembrane region" description="Helical" evidence="1">
    <location>
        <begin position="12"/>
        <end position="30"/>
    </location>
</feature>
<protein>
    <submittedName>
        <fullName evidence="3">Sterol desaturase family protein</fullName>
        <ecNumber evidence="3">1.-.-.-</ecNumber>
    </submittedName>
</protein>
<keyword evidence="4" id="KW-1185">Reference proteome</keyword>
<proteinExistence type="predicted"/>
<organism evidence="3 4">
    <name type="scientific">Rhodanobacter terrae</name>
    <dbReference type="NCBI Taxonomy" id="418647"/>
    <lineage>
        <taxon>Bacteria</taxon>
        <taxon>Pseudomonadati</taxon>
        <taxon>Pseudomonadota</taxon>
        <taxon>Gammaproteobacteria</taxon>
        <taxon>Lysobacterales</taxon>
        <taxon>Rhodanobacteraceae</taxon>
        <taxon>Rhodanobacter</taxon>
    </lineage>
</organism>
<feature type="domain" description="Fatty acid hydroxylase" evidence="2">
    <location>
        <begin position="10"/>
        <end position="76"/>
    </location>
</feature>
<sequence length="88" mass="10275">MFAFGLTDGGPTVTALFLLLGTLWGFFVHANARWRFGFLEHAIATPFFHRWHHTNDGRRDGTYAAMFPFVDRLFGTHHAPYHWRLIQQ</sequence>
<dbReference type="Pfam" id="PF04116">
    <property type="entry name" value="FA_hydroxylase"/>
    <property type="match status" value="1"/>
</dbReference>
<dbReference type="RefSeq" id="WP_377330118.1">
    <property type="nucleotide sequence ID" value="NZ_JBHSNG010000040.1"/>
</dbReference>
<dbReference type="Proteomes" id="UP001596111">
    <property type="component" value="Unassembled WGS sequence"/>
</dbReference>
<gene>
    <name evidence="3" type="ORF">ACFPPB_19275</name>
</gene>
<evidence type="ECO:0000313" key="4">
    <source>
        <dbReference type="Proteomes" id="UP001596111"/>
    </source>
</evidence>
<name>A0ABW0T350_9GAMM</name>
<comment type="caution">
    <text evidence="3">The sequence shown here is derived from an EMBL/GenBank/DDBJ whole genome shotgun (WGS) entry which is preliminary data.</text>
</comment>
<evidence type="ECO:0000259" key="2">
    <source>
        <dbReference type="Pfam" id="PF04116"/>
    </source>
</evidence>
<keyword evidence="3" id="KW-0560">Oxidoreductase</keyword>
<dbReference type="GO" id="GO:0016491">
    <property type="term" value="F:oxidoreductase activity"/>
    <property type="evidence" value="ECO:0007669"/>
    <property type="project" value="UniProtKB-KW"/>
</dbReference>